<dbReference type="Pfam" id="PF01170">
    <property type="entry name" value="UPF0020"/>
    <property type="match status" value="1"/>
</dbReference>
<organism evidence="8 9">
    <name type="scientific">Prymnesium parvum</name>
    <name type="common">Toxic golden alga</name>
    <dbReference type="NCBI Taxonomy" id="97485"/>
    <lineage>
        <taxon>Eukaryota</taxon>
        <taxon>Haptista</taxon>
        <taxon>Haptophyta</taxon>
        <taxon>Prymnesiophyceae</taxon>
        <taxon>Prymnesiales</taxon>
        <taxon>Prymnesiaceae</taxon>
        <taxon>Prymnesium</taxon>
    </lineage>
</organism>
<dbReference type="GO" id="GO:0003723">
    <property type="term" value="F:RNA binding"/>
    <property type="evidence" value="ECO:0007669"/>
    <property type="project" value="InterPro"/>
</dbReference>
<dbReference type="SUPFAM" id="SSF143437">
    <property type="entry name" value="THUMP domain-like"/>
    <property type="match status" value="1"/>
</dbReference>
<dbReference type="GO" id="GO:0005737">
    <property type="term" value="C:cytoplasm"/>
    <property type="evidence" value="ECO:0007669"/>
    <property type="project" value="UniProtKB-SubCell"/>
</dbReference>
<reference evidence="8 9" key="1">
    <citation type="journal article" date="2024" name="Science">
        <title>Giant polyketide synthase enzymes in the biosynthesis of giant marine polyether toxins.</title>
        <authorList>
            <person name="Fallon T.R."/>
            <person name="Shende V.V."/>
            <person name="Wierzbicki I.H."/>
            <person name="Pendleton A.L."/>
            <person name="Watervoot N.F."/>
            <person name="Auber R.P."/>
            <person name="Gonzalez D.J."/>
            <person name="Wisecaver J.H."/>
            <person name="Moore B.S."/>
        </authorList>
    </citation>
    <scope>NUCLEOTIDE SEQUENCE [LARGE SCALE GENOMIC DNA]</scope>
    <source>
        <strain evidence="8 9">12B1</strain>
    </source>
</reference>
<dbReference type="CDD" id="cd02440">
    <property type="entry name" value="AdoMet_MTases"/>
    <property type="match status" value="1"/>
</dbReference>
<comment type="subcellular location">
    <subcellularLocation>
        <location evidence="1">Cytoplasm</location>
    </subcellularLocation>
</comment>
<dbReference type="PROSITE" id="PS01261">
    <property type="entry name" value="UPF0020"/>
    <property type="match status" value="1"/>
</dbReference>
<feature type="domain" description="Ribosomal RNA large subunit methyltransferase K/L-like methyltransferase" evidence="6">
    <location>
        <begin position="249"/>
        <end position="372"/>
    </location>
</feature>
<evidence type="ECO:0000256" key="5">
    <source>
        <dbReference type="ARBA" id="ARBA00022694"/>
    </source>
</evidence>
<dbReference type="InterPro" id="IPR004114">
    <property type="entry name" value="THUMP_dom"/>
</dbReference>
<gene>
    <name evidence="8" type="ORF">AB1Y20_023461</name>
</gene>
<accession>A0AB34JFH4</accession>
<keyword evidence="2" id="KW-0963">Cytoplasm</keyword>
<dbReference type="EMBL" id="JBGBPQ010000009">
    <property type="protein sequence ID" value="KAL1519977.1"/>
    <property type="molecule type" value="Genomic_DNA"/>
</dbReference>
<dbReference type="InterPro" id="IPR053943">
    <property type="entry name" value="RlmKL-like_Mtase_CS"/>
</dbReference>
<dbReference type="PANTHER" id="PTHR14911">
    <property type="entry name" value="THUMP DOMAIN-CONTAINING"/>
    <property type="match status" value="1"/>
</dbReference>
<dbReference type="GO" id="GO:0043527">
    <property type="term" value="C:tRNA methyltransferase complex"/>
    <property type="evidence" value="ECO:0007669"/>
    <property type="project" value="UniProtKB-ARBA"/>
</dbReference>
<keyword evidence="4" id="KW-0808">Transferase</keyword>
<name>A0AB34JFH4_PRYPA</name>
<evidence type="ECO:0000313" key="9">
    <source>
        <dbReference type="Proteomes" id="UP001515480"/>
    </source>
</evidence>
<keyword evidence="9" id="KW-1185">Reference proteome</keyword>
<dbReference type="Proteomes" id="UP001515480">
    <property type="component" value="Unassembled WGS sequence"/>
</dbReference>
<dbReference type="GO" id="GO:0016423">
    <property type="term" value="F:tRNA (guanine) methyltransferase activity"/>
    <property type="evidence" value="ECO:0007669"/>
    <property type="project" value="TreeGrafter"/>
</dbReference>
<keyword evidence="5" id="KW-0819">tRNA processing</keyword>
<dbReference type="InterPro" id="IPR029063">
    <property type="entry name" value="SAM-dependent_MTases_sf"/>
</dbReference>
<dbReference type="Pfam" id="PF02926">
    <property type="entry name" value="THUMP"/>
    <property type="match status" value="1"/>
</dbReference>
<feature type="domain" description="THUMP" evidence="7">
    <location>
        <begin position="95"/>
        <end position="172"/>
    </location>
</feature>
<protein>
    <submittedName>
        <fullName evidence="8">Uncharacterized protein</fullName>
    </submittedName>
</protein>
<sequence length="505" mass="54538">MQLLLTAHNVPARKIASELRRLMLSLSPSTPCLLEERDGCVHLHASIHSIAQLRQTTLPDRVYAVLLTVPAEQLPNTDAEIIDEVKRLVCDAVDWQSVFEAVGELSPQSADRRPASVGVTAKRAGKRFSSIPSQALAGSIGAALSKHFGCRVDLRSPELDVHASLNDDRLLLLHPLLRRPSTYESKTSVGLHPHVAWAMVKCAAQLSCPSLHSLHPLLRALPHAALPLIHAQIPPPRCLMSFSPSASIVVDPMCGSGSFLLELVSGWPSVLAMGSDASASQVALARRNRAALPASSASRLQLFEADSCRHPFRRGAADAVVTDLPFGKQHGSLAENASLYPSAVSSIADILRPGGCCVLLTNESNLQLLIESIRATHKQAILYSSAFESNNLKSAAEPGSSERPGPLRLICRRQVPLGFMTGWIVVARRESGDADTSAPQLDEVGAEFDYPQDSVSKNDDEGHLSEDGAVVRRFLWESQSGRASWDSQRKASRLPMEPACLLTHV</sequence>
<dbReference type="AlphaFoldDB" id="A0AB34JFH4"/>
<dbReference type="SUPFAM" id="SSF53335">
    <property type="entry name" value="S-adenosyl-L-methionine-dependent methyltransferases"/>
    <property type="match status" value="1"/>
</dbReference>
<dbReference type="GO" id="GO:0030488">
    <property type="term" value="P:tRNA methylation"/>
    <property type="evidence" value="ECO:0007669"/>
    <property type="project" value="TreeGrafter"/>
</dbReference>
<evidence type="ECO:0000313" key="8">
    <source>
        <dbReference type="EMBL" id="KAL1519977.1"/>
    </source>
</evidence>
<evidence type="ECO:0000256" key="2">
    <source>
        <dbReference type="ARBA" id="ARBA00022490"/>
    </source>
</evidence>
<dbReference type="InterPro" id="IPR000241">
    <property type="entry name" value="RlmKL-like_Mtase"/>
</dbReference>
<evidence type="ECO:0000259" key="6">
    <source>
        <dbReference type="Pfam" id="PF01170"/>
    </source>
</evidence>
<dbReference type="PANTHER" id="PTHR14911:SF1">
    <property type="entry name" value="THUMP DOMAIN-CONTAINING PROTEIN 2"/>
    <property type="match status" value="1"/>
</dbReference>
<dbReference type="Gene3D" id="3.40.50.150">
    <property type="entry name" value="Vaccinia Virus protein VP39"/>
    <property type="match status" value="1"/>
</dbReference>
<evidence type="ECO:0000256" key="1">
    <source>
        <dbReference type="ARBA" id="ARBA00004496"/>
    </source>
</evidence>
<dbReference type="Gene3D" id="3.30.2130.30">
    <property type="match status" value="1"/>
</dbReference>
<evidence type="ECO:0000256" key="4">
    <source>
        <dbReference type="ARBA" id="ARBA00022679"/>
    </source>
</evidence>
<comment type="caution">
    <text evidence="8">The sequence shown here is derived from an EMBL/GenBank/DDBJ whole genome shotgun (WGS) entry which is preliminary data.</text>
</comment>
<evidence type="ECO:0000259" key="7">
    <source>
        <dbReference type="Pfam" id="PF02926"/>
    </source>
</evidence>
<keyword evidence="3" id="KW-0489">Methyltransferase</keyword>
<evidence type="ECO:0000256" key="3">
    <source>
        <dbReference type="ARBA" id="ARBA00022603"/>
    </source>
</evidence>
<proteinExistence type="predicted"/>